<feature type="transmembrane region" description="Helical" evidence="1">
    <location>
        <begin position="118"/>
        <end position="139"/>
    </location>
</feature>
<evidence type="ECO:0000313" key="2">
    <source>
        <dbReference type="EMBL" id="CAB3223260.1"/>
    </source>
</evidence>
<keyword evidence="1" id="KW-0812">Transmembrane</keyword>
<evidence type="ECO:0000313" key="3">
    <source>
        <dbReference type="EMBL" id="CAB3247963.1"/>
    </source>
</evidence>
<evidence type="ECO:0000313" key="4">
    <source>
        <dbReference type="Proteomes" id="UP000494106"/>
    </source>
</evidence>
<feature type="transmembrane region" description="Helical" evidence="1">
    <location>
        <begin position="6"/>
        <end position="27"/>
    </location>
</feature>
<dbReference type="EMBL" id="CADEBC010000135">
    <property type="protein sequence ID" value="CAB3223260.1"/>
    <property type="molecule type" value="Genomic_DNA"/>
</dbReference>
<name>A0A8S0YUP0_ARCPL</name>
<keyword evidence="4" id="KW-1185">Reference proteome</keyword>
<dbReference type="OrthoDB" id="7429256at2759"/>
<dbReference type="Proteomes" id="UP000494256">
    <property type="component" value="Unassembled WGS sequence"/>
</dbReference>
<keyword evidence="1" id="KW-1133">Transmembrane helix</keyword>
<protein>
    <submittedName>
        <fullName evidence="2">Uncharacterized protein</fullName>
    </submittedName>
</protein>
<evidence type="ECO:0000256" key="1">
    <source>
        <dbReference type="SAM" id="Phobius"/>
    </source>
</evidence>
<sequence>MIVYIVIILEFICLCAVISAGGLWAGSKLGTRPKYRDEQTLIGGTIWSQIVIPIGLLISVIVEEPLDVFVLQYFVITGVIITSITGTLLISREWRMMKIRPGDSPPVPPLPKRYDSTYLGIGLLLTVAAVLKFTEFILICEF</sequence>
<reference evidence="4 5" key="1">
    <citation type="submission" date="2020-04" db="EMBL/GenBank/DDBJ databases">
        <authorList>
            <person name="Wallbank WR R."/>
            <person name="Pardo Diaz C."/>
            <person name="Kozak K."/>
            <person name="Martin S."/>
            <person name="Jiggins C."/>
            <person name="Moest M."/>
            <person name="Warren A I."/>
            <person name="Byers J.R.P. K."/>
            <person name="Montejo-Kovacevich G."/>
            <person name="Yen C E."/>
        </authorList>
    </citation>
    <scope>NUCLEOTIDE SEQUENCE [LARGE SCALE GENOMIC DNA]</scope>
</reference>
<dbReference type="AlphaFoldDB" id="A0A8S0YUP0"/>
<accession>A0A8S0YUP0</accession>
<proteinExistence type="predicted"/>
<feature type="transmembrane region" description="Helical" evidence="1">
    <location>
        <begin position="68"/>
        <end position="90"/>
    </location>
</feature>
<keyword evidence="1" id="KW-0472">Membrane</keyword>
<gene>
    <name evidence="3" type="ORF">APLA_LOCUS12251</name>
    <name evidence="2" type="ORF">APLA_LOCUS1541</name>
</gene>
<evidence type="ECO:0000313" key="5">
    <source>
        <dbReference type="Proteomes" id="UP000494256"/>
    </source>
</evidence>
<dbReference type="EMBL" id="CADEBD010000337">
    <property type="protein sequence ID" value="CAB3247963.1"/>
    <property type="molecule type" value="Genomic_DNA"/>
</dbReference>
<feature type="transmembrane region" description="Helical" evidence="1">
    <location>
        <begin position="39"/>
        <end position="62"/>
    </location>
</feature>
<comment type="caution">
    <text evidence="2">The sequence shown here is derived from an EMBL/GenBank/DDBJ whole genome shotgun (WGS) entry which is preliminary data.</text>
</comment>
<dbReference type="Proteomes" id="UP000494106">
    <property type="component" value="Unassembled WGS sequence"/>
</dbReference>
<organism evidence="2 4">
    <name type="scientific">Arctia plantaginis</name>
    <name type="common">Wood tiger moth</name>
    <name type="synonym">Phalaena plantaginis</name>
    <dbReference type="NCBI Taxonomy" id="874455"/>
    <lineage>
        <taxon>Eukaryota</taxon>
        <taxon>Metazoa</taxon>
        <taxon>Ecdysozoa</taxon>
        <taxon>Arthropoda</taxon>
        <taxon>Hexapoda</taxon>
        <taxon>Insecta</taxon>
        <taxon>Pterygota</taxon>
        <taxon>Neoptera</taxon>
        <taxon>Endopterygota</taxon>
        <taxon>Lepidoptera</taxon>
        <taxon>Glossata</taxon>
        <taxon>Ditrysia</taxon>
        <taxon>Noctuoidea</taxon>
        <taxon>Erebidae</taxon>
        <taxon>Arctiinae</taxon>
        <taxon>Arctia</taxon>
    </lineage>
</organism>